<dbReference type="PANTHER" id="PTHR11079">
    <property type="entry name" value="CYTOSINE DEAMINASE FAMILY MEMBER"/>
    <property type="match status" value="1"/>
</dbReference>
<comment type="similarity">
    <text evidence="3">Belongs to the cytidine and deoxycytidylate deaminase family. ADAT2 subfamily.</text>
</comment>
<proteinExistence type="inferred from homology"/>
<dbReference type="GO" id="GO:0005634">
    <property type="term" value="C:nucleus"/>
    <property type="evidence" value="ECO:0007669"/>
    <property type="project" value="TreeGrafter"/>
</dbReference>
<dbReference type="InterPro" id="IPR028883">
    <property type="entry name" value="tRNA_aden_deaminase"/>
</dbReference>
<keyword evidence="7" id="KW-0479">Metal-binding</keyword>
<dbReference type="InterPro" id="IPR002125">
    <property type="entry name" value="CMP_dCMP_dom"/>
</dbReference>
<organism evidence="15 16">
    <name type="scientific">Ridgeia piscesae</name>
    <name type="common">Tubeworm</name>
    <dbReference type="NCBI Taxonomy" id="27915"/>
    <lineage>
        <taxon>Eukaryota</taxon>
        <taxon>Metazoa</taxon>
        <taxon>Spiralia</taxon>
        <taxon>Lophotrochozoa</taxon>
        <taxon>Annelida</taxon>
        <taxon>Polychaeta</taxon>
        <taxon>Sedentaria</taxon>
        <taxon>Canalipalpata</taxon>
        <taxon>Sabellida</taxon>
        <taxon>Siboglinidae</taxon>
        <taxon>Ridgeia</taxon>
    </lineage>
</organism>
<evidence type="ECO:0000256" key="9">
    <source>
        <dbReference type="ARBA" id="ARBA00022833"/>
    </source>
</evidence>
<evidence type="ECO:0000259" key="14">
    <source>
        <dbReference type="PROSITE" id="PS51747"/>
    </source>
</evidence>
<dbReference type="EMBL" id="JAODUO010000738">
    <property type="protein sequence ID" value="KAK2175293.1"/>
    <property type="molecule type" value="Genomic_DNA"/>
</dbReference>
<evidence type="ECO:0000256" key="12">
    <source>
        <dbReference type="ARBA" id="ARBA00048045"/>
    </source>
</evidence>
<evidence type="ECO:0000256" key="3">
    <source>
        <dbReference type="ARBA" id="ARBA00010669"/>
    </source>
</evidence>
<evidence type="ECO:0000256" key="7">
    <source>
        <dbReference type="ARBA" id="ARBA00022723"/>
    </source>
</evidence>
<dbReference type="SUPFAM" id="SSF53927">
    <property type="entry name" value="Cytidine deaminase-like"/>
    <property type="match status" value="1"/>
</dbReference>
<feature type="region of interest" description="Disordered" evidence="13">
    <location>
        <begin position="1"/>
        <end position="21"/>
    </location>
</feature>
<comment type="catalytic activity">
    <reaction evidence="12">
        <text>adenosine(34) in tRNA + H2O + H(+) = inosine(34) in tRNA + NH4(+)</text>
        <dbReference type="Rhea" id="RHEA:43168"/>
        <dbReference type="Rhea" id="RHEA-COMP:10373"/>
        <dbReference type="Rhea" id="RHEA-COMP:10374"/>
        <dbReference type="ChEBI" id="CHEBI:15377"/>
        <dbReference type="ChEBI" id="CHEBI:15378"/>
        <dbReference type="ChEBI" id="CHEBI:28938"/>
        <dbReference type="ChEBI" id="CHEBI:74411"/>
        <dbReference type="ChEBI" id="CHEBI:82852"/>
        <dbReference type="EC" id="3.5.4.33"/>
    </reaction>
</comment>
<dbReference type="GO" id="GO:0008270">
    <property type="term" value="F:zinc ion binding"/>
    <property type="evidence" value="ECO:0007669"/>
    <property type="project" value="InterPro"/>
</dbReference>
<dbReference type="Proteomes" id="UP001209878">
    <property type="component" value="Unassembled WGS sequence"/>
</dbReference>
<evidence type="ECO:0000256" key="1">
    <source>
        <dbReference type="ARBA" id="ARBA00001947"/>
    </source>
</evidence>
<sequence length="187" mass="20486">MDAGLKSNIEPANDDGHHDGDNIERWMRKALELAQEALAAGEVPVGCIIVYKDRVIATGNNRVNETKNATRHAEMVALDEVFAWCQSERLDQSDVLSESVLYVTVEPCIMCAAALRQVAVSLVVYGCNNDRFGGCGSVLAVHTDHMMSHDPPLRHRAGVCADEAVQLLKSFYKGENPSAPVPKKKRK</sequence>
<dbReference type="PROSITE" id="PS00903">
    <property type="entry name" value="CYT_DCMP_DEAMINASES_1"/>
    <property type="match status" value="1"/>
</dbReference>
<evidence type="ECO:0000313" key="15">
    <source>
        <dbReference type="EMBL" id="KAK2175293.1"/>
    </source>
</evidence>
<evidence type="ECO:0000256" key="10">
    <source>
        <dbReference type="ARBA" id="ARBA00031817"/>
    </source>
</evidence>
<dbReference type="InterPro" id="IPR016193">
    <property type="entry name" value="Cytidine_deaminase-like"/>
</dbReference>
<evidence type="ECO:0000256" key="8">
    <source>
        <dbReference type="ARBA" id="ARBA00022801"/>
    </source>
</evidence>
<keyword evidence="8" id="KW-0378">Hydrolase</keyword>
<name>A0AAD9KPJ9_RIDPI</name>
<feature type="domain" description="CMP/dCMP-type deaminase" evidence="14">
    <location>
        <begin position="21"/>
        <end position="137"/>
    </location>
</feature>
<dbReference type="Pfam" id="PF00383">
    <property type="entry name" value="dCMP_cyt_deam_1"/>
    <property type="match status" value="1"/>
</dbReference>
<dbReference type="GO" id="GO:0005737">
    <property type="term" value="C:cytoplasm"/>
    <property type="evidence" value="ECO:0007669"/>
    <property type="project" value="TreeGrafter"/>
</dbReference>
<dbReference type="HAMAP" id="MF_00972">
    <property type="entry name" value="tRNA_aden_deaminase"/>
    <property type="match status" value="1"/>
</dbReference>
<dbReference type="AlphaFoldDB" id="A0AAD9KPJ9"/>
<keyword evidence="6" id="KW-0819">tRNA processing</keyword>
<dbReference type="InterPro" id="IPR016192">
    <property type="entry name" value="APOBEC/CMP_deaminase_Zn-bd"/>
</dbReference>
<reference evidence="15" key="1">
    <citation type="journal article" date="2023" name="Mol. Biol. Evol.">
        <title>Third-Generation Sequencing Reveals the Adaptive Role of the Epigenome in Three Deep-Sea Polychaetes.</title>
        <authorList>
            <person name="Perez M."/>
            <person name="Aroh O."/>
            <person name="Sun Y."/>
            <person name="Lan Y."/>
            <person name="Juniper S.K."/>
            <person name="Young C.R."/>
            <person name="Angers B."/>
            <person name="Qian P.Y."/>
        </authorList>
    </citation>
    <scope>NUCLEOTIDE SEQUENCE</scope>
    <source>
        <strain evidence="15">R07B-5</strain>
    </source>
</reference>
<dbReference type="GO" id="GO:0002100">
    <property type="term" value="P:tRNA wobble adenosine to inosine editing"/>
    <property type="evidence" value="ECO:0007669"/>
    <property type="project" value="InterPro"/>
</dbReference>
<accession>A0AAD9KPJ9</accession>
<evidence type="ECO:0000256" key="13">
    <source>
        <dbReference type="SAM" id="MobiDB-lite"/>
    </source>
</evidence>
<gene>
    <name evidence="15" type="ORF">NP493_736g01041</name>
</gene>
<comment type="function">
    <text evidence="2">Probably participates in deamination of adenosine-34 to inosine in many tRNAs.</text>
</comment>
<evidence type="ECO:0000256" key="2">
    <source>
        <dbReference type="ARBA" id="ARBA00002255"/>
    </source>
</evidence>
<evidence type="ECO:0000256" key="4">
    <source>
        <dbReference type="ARBA" id="ARBA00012740"/>
    </source>
</evidence>
<protein>
    <recommendedName>
        <fullName evidence="5">tRNA-specific adenosine deaminase 2</fullName>
        <ecNumber evidence="4">3.5.4.33</ecNumber>
    </recommendedName>
    <alternativeName>
        <fullName evidence="11">Deaminase domain-containing protein 1</fullName>
    </alternativeName>
    <alternativeName>
        <fullName evidence="10">tRNA-specific adenosine-34 deaminase subunit ADAT2</fullName>
    </alternativeName>
</protein>
<keyword evidence="16" id="KW-1185">Reference proteome</keyword>
<evidence type="ECO:0000256" key="6">
    <source>
        <dbReference type="ARBA" id="ARBA00022694"/>
    </source>
</evidence>
<dbReference type="EC" id="3.5.4.33" evidence="4"/>
<evidence type="ECO:0000256" key="5">
    <source>
        <dbReference type="ARBA" id="ARBA00019216"/>
    </source>
</evidence>
<dbReference type="PROSITE" id="PS51747">
    <property type="entry name" value="CYT_DCMP_DEAMINASES_2"/>
    <property type="match status" value="1"/>
</dbReference>
<keyword evidence="9" id="KW-0862">Zinc</keyword>
<evidence type="ECO:0000256" key="11">
    <source>
        <dbReference type="ARBA" id="ARBA00033441"/>
    </source>
</evidence>
<dbReference type="CDD" id="cd01285">
    <property type="entry name" value="nucleoside_deaminase"/>
    <property type="match status" value="1"/>
</dbReference>
<dbReference type="Gene3D" id="3.40.140.10">
    <property type="entry name" value="Cytidine Deaminase, domain 2"/>
    <property type="match status" value="1"/>
</dbReference>
<comment type="caution">
    <text evidence="15">The sequence shown here is derived from an EMBL/GenBank/DDBJ whole genome shotgun (WGS) entry which is preliminary data.</text>
</comment>
<evidence type="ECO:0000313" key="16">
    <source>
        <dbReference type="Proteomes" id="UP001209878"/>
    </source>
</evidence>
<dbReference type="PANTHER" id="PTHR11079:SF149">
    <property type="entry name" value="TRNA-SPECIFIC ADENOSINE DEAMINASE 2"/>
    <property type="match status" value="1"/>
</dbReference>
<dbReference type="GO" id="GO:0052717">
    <property type="term" value="F:tRNA-specific adenosine-34 deaminase activity"/>
    <property type="evidence" value="ECO:0007669"/>
    <property type="project" value="UniProtKB-EC"/>
</dbReference>
<comment type="cofactor">
    <cofactor evidence="1">
        <name>Zn(2+)</name>
        <dbReference type="ChEBI" id="CHEBI:29105"/>
    </cofactor>
</comment>